<dbReference type="Proteomes" id="UP001415857">
    <property type="component" value="Unassembled WGS sequence"/>
</dbReference>
<dbReference type="GO" id="GO:0032446">
    <property type="term" value="P:protein modification by small protein conjugation"/>
    <property type="evidence" value="ECO:0007669"/>
    <property type="project" value="TreeGrafter"/>
</dbReference>
<dbReference type="PANTHER" id="PTHR14957:SF1">
    <property type="entry name" value="UBIQUITIN-LIKE-CONJUGATING ENZYME ATG10"/>
    <property type="match status" value="1"/>
</dbReference>
<protein>
    <recommendedName>
        <fullName evidence="2">Ubiquitin-like-conjugating enzyme ATG10</fullName>
    </recommendedName>
    <alternativeName>
        <fullName evidence="6">Autophagy-related protein 10</fullName>
    </alternativeName>
</protein>
<keyword evidence="9" id="KW-1185">Reference proteome</keyword>
<evidence type="ECO:0000313" key="9">
    <source>
        <dbReference type="Proteomes" id="UP001415857"/>
    </source>
</evidence>
<organism evidence="8 9">
    <name type="scientific">Liquidambar formosana</name>
    <name type="common">Formosan gum</name>
    <dbReference type="NCBI Taxonomy" id="63359"/>
    <lineage>
        <taxon>Eukaryota</taxon>
        <taxon>Viridiplantae</taxon>
        <taxon>Streptophyta</taxon>
        <taxon>Embryophyta</taxon>
        <taxon>Tracheophyta</taxon>
        <taxon>Spermatophyta</taxon>
        <taxon>Magnoliopsida</taxon>
        <taxon>eudicotyledons</taxon>
        <taxon>Gunneridae</taxon>
        <taxon>Pentapetalae</taxon>
        <taxon>Saxifragales</taxon>
        <taxon>Altingiaceae</taxon>
        <taxon>Liquidambar</taxon>
    </lineage>
</organism>
<evidence type="ECO:0000256" key="4">
    <source>
        <dbReference type="ARBA" id="ARBA00022786"/>
    </source>
</evidence>
<dbReference type="Gene3D" id="3.40.250.10">
    <property type="entry name" value="Rhodanese-like domain"/>
    <property type="match status" value="1"/>
</dbReference>
<dbReference type="InterPro" id="IPR036873">
    <property type="entry name" value="Rhodanese-like_dom_sf"/>
</dbReference>
<dbReference type="Gene3D" id="3.30.1460.50">
    <property type="match status" value="1"/>
</dbReference>
<accession>A0AAP0RNV7</accession>
<feature type="region of interest" description="Disordered" evidence="7">
    <location>
        <begin position="60"/>
        <end position="102"/>
    </location>
</feature>
<dbReference type="Pfam" id="PF03987">
    <property type="entry name" value="Autophagy_act_C"/>
    <property type="match status" value="1"/>
</dbReference>
<reference evidence="8 9" key="1">
    <citation type="journal article" date="2024" name="Plant J.">
        <title>Genome sequences and population genomics reveal climatic adaptation and genomic divergence between two closely related sweetgum species.</title>
        <authorList>
            <person name="Xu W.Q."/>
            <person name="Ren C.Q."/>
            <person name="Zhang X.Y."/>
            <person name="Comes H.P."/>
            <person name="Liu X.H."/>
            <person name="Li Y.G."/>
            <person name="Kettle C.J."/>
            <person name="Jalonen R."/>
            <person name="Gaisberger H."/>
            <person name="Ma Y.Z."/>
            <person name="Qiu Y.X."/>
        </authorList>
    </citation>
    <scope>NUCLEOTIDE SEQUENCE [LARGE SCALE GENOMIC DNA]</scope>
    <source>
        <strain evidence="8">Hangzhou</strain>
    </source>
</reference>
<proteinExistence type="inferred from homology"/>
<dbReference type="PANTHER" id="PTHR14957">
    <property type="entry name" value="UBIQUITIN-LIKE-CONJUGATING ENZYME ATG10"/>
    <property type="match status" value="1"/>
</dbReference>
<evidence type="ECO:0000256" key="7">
    <source>
        <dbReference type="SAM" id="MobiDB-lite"/>
    </source>
</evidence>
<evidence type="ECO:0000256" key="3">
    <source>
        <dbReference type="ARBA" id="ARBA00022679"/>
    </source>
</evidence>
<evidence type="ECO:0000256" key="6">
    <source>
        <dbReference type="ARBA" id="ARBA00029833"/>
    </source>
</evidence>
<keyword evidence="4" id="KW-0833">Ubl conjugation pathway</keyword>
<keyword evidence="5" id="KW-0072">Autophagy</keyword>
<dbReference type="InterPro" id="IPR007135">
    <property type="entry name" value="Atg3/Atg10"/>
</dbReference>
<dbReference type="GO" id="GO:0005829">
    <property type="term" value="C:cytosol"/>
    <property type="evidence" value="ECO:0007669"/>
    <property type="project" value="TreeGrafter"/>
</dbReference>
<dbReference type="GO" id="GO:0000422">
    <property type="term" value="P:autophagy of mitochondrion"/>
    <property type="evidence" value="ECO:0007669"/>
    <property type="project" value="TreeGrafter"/>
</dbReference>
<keyword evidence="3" id="KW-0808">Transferase</keyword>
<evidence type="ECO:0000256" key="1">
    <source>
        <dbReference type="ARBA" id="ARBA00005696"/>
    </source>
</evidence>
<comment type="caution">
    <text evidence="8">The sequence shown here is derived from an EMBL/GenBank/DDBJ whole genome shotgun (WGS) entry which is preliminary data.</text>
</comment>
<evidence type="ECO:0000313" key="8">
    <source>
        <dbReference type="EMBL" id="KAK9281280.1"/>
    </source>
</evidence>
<dbReference type="GO" id="GO:0061651">
    <property type="term" value="F:Atg12 conjugating enzyme activity"/>
    <property type="evidence" value="ECO:0007669"/>
    <property type="project" value="TreeGrafter"/>
</dbReference>
<name>A0AAP0RNV7_LIQFO</name>
<dbReference type="EMBL" id="JBBPBK010000007">
    <property type="protein sequence ID" value="KAK9281280.1"/>
    <property type="molecule type" value="Genomic_DNA"/>
</dbReference>
<dbReference type="AlphaFoldDB" id="A0AAP0RNV7"/>
<comment type="similarity">
    <text evidence="1">Belongs to the ATG10 family.</text>
</comment>
<evidence type="ECO:0000256" key="2">
    <source>
        <dbReference type="ARBA" id="ARBA00021099"/>
    </source>
</evidence>
<evidence type="ECO:0000256" key="5">
    <source>
        <dbReference type="ARBA" id="ARBA00023006"/>
    </source>
</evidence>
<dbReference type="GO" id="GO:0000045">
    <property type="term" value="P:autophagosome assembly"/>
    <property type="evidence" value="ECO:0007669"/>
    <property type="project" value="TreeGrafter"/>
</dbReference>
<gene>
    <name evidence="8" type="ORF">L1049_004177</name>
</gene>
<sequence length="324" mass="36508">MKVAELLFKNGFKEAYAIKGGIGGKDGWRAIQENLLPPSVHIYPKKKAKMSQQFEMNGGVNQQSENNYEDGSHSMDNGYVKSSMESSPKKKLDSRSSSPYPNVVMVSNQTPMDISSWDGTLSSSDFCLAACAFVEKWKSVNPGLPPWSWVPCPKSPWFASHEEDAVEVSHSGKEELGCSEEEEPIDNALSVQSYSHEVHCYDFHIVYSTSYRVPVLYFRAYCSDGQPLVLDDIEKDFPVNSAKLLLESKWTFITQEEHPYLNRPWYKLHPCGTNEWMKLLFLGDPSLSRIGVAIEHYLVSWLSVVGQVVGLKIPLEMLNNSSHL</sequence>